<dbReference type="Proteomes" id="UP001219355">
    <property type="component" value="Chromosome 1"/>
</dbReference>
<organism evidence="6 7">
    <name type="scientific">Emydomyces testavorans</name>
    <dbReference type="NCBI Taxonomy" id="2070801"/>
    <lineage>
        <taxon>Eukaryota</taxon>
        <taxon>Fungi</taxon>
        <taxon>Dikarya</taxon>
        <taxon>Ascomycota</taxon>
        <taxon>Pezizomycotina</taxon>
        <taxon>Eurotiomycetes</taxon>
        <taxon>Eurotiomycetidae</taxon>
        <taxon>Onygenales</taxon>
        <taxon>Nannizziopsiaceae</taxon>
        <taxon>Emydomyces</taxon>
    </lineage>
</organism>
<feature type="domain" description="ABC transporter" evidence="5">
    <location>
        <begin position="46"/>
        <end position="320"/>
    </location>
</feature>
<dbReference type="GO" id="GO:0005524">
    <property type="term" value="F:ATP binding"/>
    <property type="evidence" value="ECO:0007669"/>
    <property type="project" value="UniProtKB-KW"/>
</dbReference>
<dbReference type="PANTHER" id="PTHR43514">
    <property type="entry name" value="ABC TRANSPORTER I FAMILY MEMBER 10"/>
    <property type="match status" value="1"/>
</dbReference>
<sequence length="742" mass="81955">MLSLSIQRMRPLSTAYSLYPVSRLHISSSYSSSSSSSSSSPPLITIHNATFYRTYPTPNLSPLHNPPLFPNLSFTLPSSTSSPPQQHWAVLGSSGKTAFLHVLRGQYICIPPSARSFPYLSTPDVERRDYRLRFPGFAIKYVGFDGGGGRAGGGAYLSARYESRREAGDFTVLRYLRGEMELNPVDRESSGGGVEGAVVLERVVRDLELEALLEMPVARLSHGQMRRARIARALMERPEVVLLDEPFMGLDPPTVQRLSPLLYNLAVNGAPRLLMALRPQDPVPDWVTHLVILGEGNTVALQGERAEVLRTLDIWKAVSSRAVISTPGTNKKLAGLEKSALSPRSAQEDAFYNSLSSKDQTRYDHAEQLHAEHRFETETQILHDFGLSPTPIEKSDPRTKPTSSGDPIIEMAGVRVRYGDKTVLGDWHQPIDGRTAPGLHWTVHRGQRWGVFGLNGCGKTTLISLITSDHPQAYALPIKLFGRSRLPEPGTPGLSVFDLQRRIGHSSPEVHTFFPRHVSIRAALESAWADTFLARPKLDAQRRRDVDSALRFFAADLHAYFVPWAERASSSVGDGNDWMTTTLFSQLTIAQQRLVLFLRAVVHKPELIVLDEAFAGMAPALRDKCLHFLEVGETRTASSSGWRRGGSGGWDAWRLPPEIASGLSSGCAVRRHSGLSAEQSLIVISHVKEEVPDVVSHWMVLPSGDEGGELRLRMGTVGDGKRIASREVWEEIWEVPSTEVLS</sequence>
<feature type="region of interest" description="Disordered" evidence="4">
    <location>
        <begin position="386"/>
        <end position="407"/>
    </location>
</feature>
<dbReference type="InterPro" id="IPR050334">
    <property type="entry name" value="Molybdenum_import_ModC"/>
</dbReference>
<dbReference type="PANTHER" id="PTHR43514:SF4">
    <property type="entry name" value="ABC TRANSPORTER I FAMILY MEMBER 10"/>
    <property type="match status" value="1"/>
</dbReference>
<dbReference type="EMBL" id="CP120627">
    <property type="protein sequence ID" value="WEW56967.1"/>
    <property type="molecule type" value="Genomic_DNA"/>
</dbReference>
<dbReference type="Gene3D" id="3.40.50.300">
    <property type="entry name" value="P-loop containing nucleotide triphosphate hydrolases"/>
    <property type="match status" value="2"/>
</dbReference>
<dbReference type="SMART" id="SM00382">
    <property type="entry name" value="AAA"/>
    <property type="match status" value="2"/>
</dbReference>
<dbReference type="AlphaFoldDB" id="A0AAF0IHK6"/>
<dbReference type="GO" id="GO:0016887">
    <property type="term" value="F:ATP hydrolysis activity"/>
    <property type="evidence" value="ECO:0007669"/>
    <property type="project" value="InterPro"/>
</dbReference>
<accession>A0AAF0IHK6</accession>
<dbReference type="PROSITE" id="PS50893">
    <property type="entry name" value="ABC_TRANSPORTER_2"/>
    <property type="match status" value="2"/>
</dbReference>
<dbReference type="InterPro" id="IPR027417">
    <property type="entry name" value="P-loop_NTPase"/>
</dbReference>
<name>A0AAF0IHK6_9EURO</name>
<evidence type="ECO:0000256" key="3">
    <source>
        <dbReference type="ARBA" id="ARBA00022840"/>
    </source>
</evidence>
<evidence type="ECO:0000256" key="4">
    <source>
        <dbReference type="SAM" id="MobiDB-lite"/>
    </source>
</evidence>
<dbReference type="SUPFAM" id="SSF52540">
    <property type="entry name" value="P-loop containing nucleoside triphosphate hydrolases"/>
    <property type="match status" value="2"/>
</dbReference>
<keyword evidence="7" id="KW-1185">Reference proteome</keyword>
<evidence type="ECO:0000313" key="6">
    <source>
        <dbReference type="EMBL" id="WEW56967.1"/>
    </source>
</evidence>
<protein>
    <recommendedName>
        <fullName evidence="5">ABC transporter domain-containing protein</fullName>
    </recommendedName>
</protein>
<proteinExistence type="predicted"/>
<dbReference type="InterPro" id="IPR003439">
    <property type="entry name" value="ABC_transporter-like_ATP-bd"/>
</dbReference>
<evidence type="ECO:0000256" key="1">
    <source>
        <dbReference type="ARBA" id="ARBA00004141"/>
    </source>
</evidence>
<dbReference type="InterPro" id="IPR003593">
    <property type="entry name" value="AAA+_ATPase"/>
</dbReference>
<comment type="subcellular location">
    <subcellularLocation>
        <location evidence="1">Membrane</location>
        <topology evidence="1">Multi-pass membrane protein</topology>
    </subcellularLocation>
</comment>
<dbReference type="PROSITE" id="PS00211">
    <property type="entry name" value="ABC_TRANSPORTER_1"/>
    <property type="match status" value="1"/>
</dbReference>
<reference evidence="6" key="1">
    <citation type="submission" date="2023-03" db="EMBL/GenBank/DDBJ databases">
        <title>Emydomyces testavorans Genome Sequence.</title>
        <authorList>
            <person name="Hoyer L."/>
        </authorList>
    </citation>
    <scope>NUCLEOTIDE SEQUENCE</scope>
    <source>
        <strain evidence="6">16-2883</strain>
    </source>
</reference>
<dbReference type="InterPro" id="IPR017871">
    <property type="entry name" value="ABC_transporter-like_CS"/>
</dbReference>
<evidence type="ECO:0000259" key="5">
    <source>
        <dbReference type="PROSITE" id="PS50893"/>
    </source>
</evidence>
<dbReference type="Pfam" id="PF00005">
    <property type="entry name" value="ABC_tran"/>
    <property type="match status" value="2"/>
</dbReference>
<keyword evidence="3" id="KW-0067">ATP-binding</keyword>
<evidence type="ECO:0000256" key="2">
    <source>
        <dbReference type="ARBA" id="ARBA00022741"/>
    </source>
</evidence>
<feature type="domain" description="ABC transporter" evidence="5">
    <location>
        <begin position="416"/>
        <end position="728"/>
    </location>
</feature>
<dbReference type="GO" id="GO:0016020">
    <property type="term" value="C:membrane"/>
    <property type="evidence" value="ECO:0007669"/>
    <property type="project" value="UniProtKB-SubCell"/>
</dbReference>
<gene>
    <name evidence="6" type="ORF">PRK78_002426</name>
</gene>
<evidence type="ECO:0000313" key="7">
    <source>
        <dbReference type="Proteomes" id="UP001219355"/>
    </source>
</evidence>
<keyword evidence="2" id="KW-0547">Nucleotide-binding</keyword>
<dbReference type="GO" id="GO:0005739">
    <property type="term" value="C:mitochondrion"/>
    <property type="evidence" value="ECO:0007669"/>
    <property type="project" value="TreeGrafter"/>
</dbReference>